<evidence type="ECO:0000313" key="6">
    <source>
        <dbReference type="EMBL" id="CAB5005715.1"/>
    </source>
</evidence>
<dbReference type="EMBL" id="CAEZZZ010000080">
    <property type="protein sequence ID" value="CAB4784386.1"/>
    <property type="molecule type" value="Genomic_DNA"/>
</dbReference>
<dbReference type="EMBL" id="CAFBOE010000043">
    <property type="protein sequence ID" value="CAB4974046.1"/>
    <property type="molecule type" value="Genomic_DNA"/>
</dbReference>
<dbReference type="EMBL" id="CAFBQZ010000054">
    <property type="protein sequence ID" value="CAB5073613.1"/>
    <property type="molecule type" value="Genomic_DNA"/>
</dbReference>
<evidence type="ECO:0000313" key="3">
    <source>
        <dbReference type="EMBL" id="CAB4807205.1"/>
    </source>
</evidence>
<gene>
    <name evidence="2" type="ORF">UFOPK2931_00986</name>
    <name evidence="3" type="ORF">UFOPK3056_00829</name>
    <name evidence="4" type="ORF">UFOPK3558_00655</name>
    <name evidence="5" type="ORF">UFOPK3916_00621</name>
    <name evidence="6" type="ORF">UFOPK4074_00362</name>
    <name evidence="7" type="ORF">UFOPK4372_00754</name>
</gene>
<keyword evidence="1" id="KW-0472">Membrane</keyword>
<dbReference type="Pfam" id="PF14155">
    <property type="entry name" value="DUF4307"/>
    <property type="match status" value="1"/>
</dbReference>
<evidence type="ECO:0000313" key="5">
    <source>
        <dbReference type="EMBL" id="CAB4974046.1"/>
    </source>
</evidence>
<evidence type="ECO:0000313" key="2">
    <source>
        <dbReference type="EMBL" id="CAB4784386.1"/>
    </source>
</evidence>
<evidence type="ECO:0000256" key="1">
    <source>
        <dbReference type="SAM" id="Phobius"/>
    </source>
</evidence>
<keyword evidence="1" id="KW-1133">Transmembrane helix</keyword>
<protein>
    <submittedName>
        <fullName evidence="7">Unannotated protein</fullName>
    </submittedName>
</protein>
<keyword evidence="1" id="KW-0812">Transmembrane</keyword>
<dbReference type="InterPro" id="IPR025443">
    <property type="entry name" value="DUF4307"/>
</dbReference>
<name>A0A6J7V667_9ZZZZ</name>
<proteinExistence type="predicted"/>
<dbReference type="EMBL" id="CAFBPG010000018">
    <property type="protein sequence ID" value="CAB5005715.1"/>
    <property type="molecule type" value="Genomic_DNA"/>
</dbReference>
<evidence type="ECO:0000313" key="7">
    <source>
        <dbReference type="EMBL" id="CAB5073613.1"/>
    </source>
</evidence>
<evidence type="ECO:0000313" key="4">
    <source>
        <dbReference type="EMBL" id="CAB4900465.1"/>
    </source>
</evidence>
<sequence>MTEFSLADRYGQRPSRWRGPALVFFIVGGSWLVWAGLHHSRPEISTTLISFQSRNDRTIEIRYSVDRRNPDVGITCTLIALDFDKNVVGEIEDLIAPGAGHSERTSVIPTRSQAVNAGISRCRLTSP</sequence>
<reference evidence="7" key="1">
    <citation type="submission" date="2020-05" db="EMBL/GenBank/DDBJ databases">
        <authorList>
            <person name="Chiriac C."/>
            <person name="Salcher M."/>
            <person name="Ghai R."/>
            <person name="Kavagutti S V."/>
        </authorList>
    </citation>
    <scope>NUCLEOTIDE SEQUENCE</scope>
</reference>
<feature type="transmembrane region" description="Helical" evidence="1">
    <location>
        <begin position="21"/>
        <end position="37"/>
    </location>
</feature>
<dbReference type="EMBL" id="CAFBMI010000046">
    <property type="protein sequence ID" value="CAB4900465.1"/>
    <property type="molecule type" value="Genomic_DNA"/>
</dbReference>
<dbReference type="AlphaFoldDB" id="A0A6J7V667"/>
<dbReference type="EMBL" id="CAFAAR010000081">
    <property type="protein sequence ID" value="CAB4807205.1"/>
    <property type="molecule type" value="Genomic_DNA"/>
</dbReference>
<accession>A0A6J7V667</accession>
<organism evidence="7">
    <name type="scientific">freshwater metagenome</name>
    <dbReference type="NCBI Taxonomy" id="449393"/>
    <lineage>
        <taxon>unclassified sequences</taxon>
        <taxon>metagenomes</taxon>
        <taxon>ecological metagenomes</taxon>
    </lineage>
</organism>